<dbReference type="AlphaFoldDB" id="A0A0D0PSU4"/>
<dbReference type="RefSeq" id="WP_043911900.1">
    <property type="nucleotide sequence ID" value="NZ_JXZB01000002.1"/>
</dbReference>
<organism evidence="2 3">
    <name type="scientific">Kitasatospora griseola</name>
    <name type="common">Streptomyces griseolosporeus</name>
    <dbReference type="NCBI Taxonomy" id="2064"/>
    <lineage>
        <taxon>Bacteria</taxon>
        <taxon>Bacillati</taxon>
        <taxon>Actinomycetota</taxon>
        <taxon>Actinomycetes</taxon>
        <taxon>Kitasatosporales</taxon>
        <taxon>Streptomycetaceae</taxon>
        <taxon>Kitasatospora</taxon>
    </lineage>
</organism>
<dbReference type="OrthoDB" id="5177743at2"/>
<evidence type="ECO:0008006" key="4">
    <source>
        <dbReference type="Google" id="ProtNLM"/>
    </source>
</evidence>
<proteinExistence type="predicted"/>
<feature type="region of interest" description="Disordered" evidence="1">
    <location>
        <begin position="1"/>
        <end position="26"/>
    </location>
</feature>
<dbReference type="PATRIC" id="fig|2064.6.peg.3730"/>
<evidence type="ECO:0000256" key="1">
    <source>
        <dbReference type="SAM" id="MobiDB-lite"/>
    </source>
</evidence>
<evidence type="ECO:0000313" key="2">
    <source>
        <dbReference type="EMBL" id="KIQ65599.1"/>
    </source>
</evidence>
<protein>
    <recommendedName>
        <fullName evidence="4">TetR family transcriptional regulator</fullName>
    </recommendedName>
</protein>
<reference evidence="2 3" key="1">
    <citation type="submission" date="2015-02" db="EMBL/GenBank/DDBJ databases">
        <title>Draft genome sequence of Kitasatospora griseola MF730-N6, a bafilomycin, terpentecin and satosporin producer.</title>
        <authorList>
            <person name="Arens J.C."/>
            <person name="Haltli B."/>
            <person name="Kerr R.G."/>
        </authorList>
    </citation>
    <scope>NUCLEOTIDE SEQUENCE [LARGE SCALE GENOMIC DNA]</scope>
    <source>
        <strain evidence="2 3">MF730-N6</strain>
    </source>
</reference>
<comment type="caution">
    <text evidence="2">The sequence shown here is derived from an EMBL/GenBank/DDBJ whole genome shotgun (WGS) entry which is preliminary data.</text>
</comment>
<evidence type="ECO:0000313" key="3">
    <source>
        <dbReference type="Proteomes" id="UP000032066"/>
    </source>
</evidence>
<dbReference type="EMBL" id="JXZB01000002">
    <property type="protein sequence ID" value="KIQ65599.1"/>
    <property type="molecule type" value="Genomic_DNA"/>
</dbReference>
<accession>A0A0D0PSU4</accession>
<sequence>MRAPAASAALVADRSEPAPTTPSPPTLVMAVVRGLLFDLTTSGNRDRTDRAPARFCELLRR</sequence>
<gene>
    <name evidence="2" type="ORF">TR51_17395</name>
</gene>
<dbReference type="Proteomes" id="UP000032066">
    <property type="component" value="Unassembled WGS sequence"/>
</dbReference>
<keyword evidence="3" id="KW-1185">Reference proteome</keyword>
<name>A0A0D0PSU4_KITGR</name>